<proteinExistence type="predicted"/>
<dbReference type="EMBL" id="JAPPUY010000001">
    <property type="protein sequence ID" value="MCY4743995.1"/>
    <property type="molecule type" value="Genomic_DNA"/>
</dbReference>
<accession>A0ACC6C6H0</accession>
<comment type="caution">
    <text evidence="1">The sequence shown here is derived from an EMBL/GenBank/DDBJ whole genome shotgun (WGS) entry which is preliminary data.</text>
</comment>
<gene>
    <name evidence="1" type="ORF">NYO99_03315</name>
</gene>
<evidence type="ECO:0000313" key="1">
    <source>
        <dbReference type="EMBL" id="MCY4743995.1"/>
    </source>
</evidence>
<dbReference type="Proteomes" id="UP001076464">
    <property type="component" value="Unassembled WGS sequence"/>
</dbReference>
<reference evidence="1" key="1">
    <citation type="submission" date="2022-08" db="EMBL/GenBank/DDBJ databases">
        <title>Genome sequencing of Pelomonas sp. UHG3.</title>
        <authorList>
            <person name="So Y."/>
        </authorList>
    </citation>
    <scope>NUCLEOTIDE SEQUENCE</scope>
    <source>
        <strain evidence="1">UHG3</strain>
    </source>
</reference>
<name>A0ACC6C6H0_9BURK</name>
<evidence type="ECO:0000313" key="2">
    <source>
        <dbReference type="Proteomes" id="UP001076464"/>
    </source>
</evidence>
<organism evidence="1 2">
    <name type="scientific">Roseateles hydrophilus</name>
    <dbReference type="NCBI Taxonomy" id="2975054"/>
    <lineage>
        <taxon>Bacteria</taxon>
        <taxon>Pseudomonadati</taxon>
        <taxon>Pseudomonadota</taxon>
        <taxon>Betaproteobacteria</taxon>
        <taxon>Burkholderiales</taxon>
        <taxon>Sphaerotilaceae</taxon>
        <taxon>Roseateles</taxon>
    </lineage>
</organism>
<sequence>MRRFSRLAMHLLSLALSTSTAIAQTRCEVQGEVAHWMYDACMFDSGTDDGLAPEVEACIARAERALHRFKPCTKKRILKERVCRKAVGQVSKDVRYCMQDPGMKGPTVRNGGL</sequence>
<keyword evidence="2" id="KW-1185">Reference proteome</keyword>
<protein>
    <submittedName>
        <fullName evidence="1">Uncharacterized protein</fullName>
    </submittedName>
</protein>